<name>A0A656JZ54_PSESF</name>
<feature type="modified residue" description="4-aspartylphosphate" evidence="7">
    <location>
        <position position="205"/>
    </location>
</feature>
<dbReference type="SMART" id="SM00448">
    <property type="entry name" value="REC"/>
    <property type="match status" value="1"/>
</dbReference>
<comment type="caution">
    <text evidence="10">The sequence shown here is derived from an EMBL/GenBank/DDBJ whole genome shotgun (WGS) entry which is preliminary data.</text>
</comment>
<keyword evidence="5" id="KW-0805">Transcription regulation</keyword>
<dbReference type="AlphaFoldDB" id="A0A656JZ54"/>
<dbReference type="PROSITE" id="PS50110">
    <property type="entry name" value="RESPONSE_REGULATORY"/>
    <property type="match status" value="1"/>
</dbReference>
<keyword evidence="6" id="KW-0804">Transcription</keyword>
<dbReference type="EMBL" id="AOKF01001186">
    <property type="protein sequence ID" value="EPN62404.1"/>
    <property type="molecule type" value="Genomic_DNA"/>
</dbReference>
<dbReference type="SUPFAM" id="SSF52172">
    <property type="entry name" value="CheY-like"/>
    <property type="match status" value="1"/>
</dbReference>
<dbReference type="PROSITE" id="PS50109">
    <property type="entry name" value="HIS_KIN"/>
    <property type="match status" value="1"/>
</dbReference>
<dbReference type="PANTHER" id="PTHR43547">
    <property type="entry name" value="TWO-COMPONENT HISTIDINE KINASE"/>
    <property type="match status" value="1"/>
</dbReference>
<dbReference type="Proteomes" id="UP000018849">
    <property type="component" value="Unassembled WGS sequence"/>
</dbReference>
<evidence type="ECO:0000256" key="6">
    <source>
        <dbReference type="ARBA" id="ARBA00023163"/>
    </source>
</evidence>
<dbReference type="SUPFAM" id="SSF55874">
    <property type="entry name" value="ATPase domain of HSP90 chaperone/DNA topoisomerase II/histidine kinase"/>
    <property type="match status" value="1"/>
</dbReference>
<sequence>DDQGQAQLSKAVDAALQLLGVRLEQSGLTLHRDFVEATLTIDQTRLEQILVNLIGNALDAMFTQPQPELWLEGSVVDGRYRLQVRDNGHGVDAEARKHLFEPFFTTKPGEQGLGLGLTLSASLAAAAGGNLSAEHPGDGGTTFVLSLPFIAHAPTDPRSGAPRPHVLLGCQQALALEDIASEGVSNAEDALKRIGDNFAGIVISDIRLPGIDGLELLSRLKARDSSLPVVLITGHGDITMAVNAMRDGAYDFMEKPFSPERLVEVTRRALEQRGLAREVWSLRKQLAERDSLEGRIIGR</sequence>
<dbReference type="InterPro" id="IPR004358">
    <property type="entry name" value="Sig_transdc_His_kin-like_C"/>
</dbReference>
<keyword evidence="3 7" id="KW-0597">Phosphoprotein</keyword>
<dbReference type="InterPro" id="IPR005467">
    <property type="entry name" value="His_kinase_dom"/>
</dbReference>
<keyword evidence="10" id="KW-0808">Transferase</keyword>
<dbReference type="GO" id="GO:0000155">
    <property type="term" value="F:phosphorelay sensor kinase activity"/>
    <property type="evidence" value="ECO:0007669"/>
    <property type="project" value="TreeGrafter"/>
</dbReference>
<organism evidence="10 11">
    <name type="scientific">Pseudomonas syringae pv. actinidiae ICMP 19096</name>
    <dbReference type="NCBI Taxonomy" id="1194405"/>
    <lineage>
        <taxon>Bacteria</taxon>
        <taxon>Pseudomonadati</taxon>
        <taxon>Pseudomonadota</taxon>
        <taxon>Gammaproteobacteria</taxon>
        <taxon>Pseudomonadales</taxon>
        <taxon>Pseudomonadaceae</taxon>
        <taxon>Pseudomonas</taxon>
        <taxon>Pseudomonas syringae</taxon>
    </lineage>
</organism>
<dbReference type="InterPro" id="IPR011006">
    <property type="entry name" value="CheY-like_superfamily"/>
</dbReference>
<feature type="non-terminal residue" evidence="10">
    <location>
        <position position="299"/>
    </location>
</feature>
<evidence type="ECO:0000256" key="3">
    <source>
        <dbReference type="ARBA" id="ARBA00022553"/>
    </source>
</evidence>
<evidence type="ECO:0000256" key="2">
    <source>
        <dbReference type="ARBA" id="ARBA00012438"/>
    </source>
</evidence>
<evidence type="ECO:0000256" key="5">
    <source>
        <dbReference type="ARBA" id="ARBA00023015"/>
    </source>
</evidence>
<dbReference type="SMART" id="SM00387">
    <property type="entry name" value="HATPase_c"/>
    <property type="match status" value="1"/>
</dbReference>
<feature type="domain" description="Response regulatory" evidence="9">
    <location>
        <begin position="156"/>
        <end position="270"/>
    </location>
</feature>
<evidence type="ECO:0000256" key="4">
    <source>
        <dbReference type="ARBA" id="ARBA00023012"/>
    </source>
</evidence>
<dbReference type="InterPro" id="IPR001789">
    <property type="entry name" value="Sig_transdc_resp-reg_receiver"/>
</dbReference>
<keyword evidence="4" id="KW-0902">Two-component regulatory system</keyword>
<proteinExistence type="predicted"/>
<dbReference type="FunFam" id="3.40.50.2300:FF:000018">
    <property type="entry name" value="DNA-binding transcriptional regulator NtrC"/>
    <property type="match status" value="1"/>
</dbReference>
<dbReference type="InterPro" id="IPR003594">
    <property type="entry name" value="HATPase_dom"/>
</dbReference>
<dbReference type="Pfam" id="PF02518">
    <property type="entry name" value="HATPase_c"/>
    <property type="match status" value="1"/>
</dbReference>
<comment type="catalytic activity">
    <reaction evidence="1">
        <text>ATP + protein L-histidine = ADP + protein N-phospho-L-histidine.</text>
        <dbReference type="EC" id="2.7.13.3"/>
    </reaction>
</comment>
<feature type="domain" description="Histidine kinase" evidence="8">
    <location>
        <begin position="1"/>
        <end position="151"/>
    </location>
</feature>
<dbReference type="Gene3D" id="3.40.50.2300">
    <property type="match status" value="1"/>
</dbReference>
<dbReference type="InterPro" id="IPR036890">
    <property type="entry name" value="HATPase_C_sf"/>
</dbReference>
<accession>A0A656JZ54</accession>
<evidence type="ECO:0000256" key="7">
    <source>
        <dbReference type="PROSITE-ProRule" id="PRU00169"/>
    </source>
</evidence>
<evidence type="ECO:0000259" key="8">
    <source>
        <dbReference type="PROSITE" id="PS50109"/>
    </source>
</evidence>
<evidence type="ECO:0000313" key="10">
    <source>
        <dbReference type="EMBL" id="EPN62404.1"/>
    </source>
</evidence>
<reference evidence="10 11" key="1">
    <citation type="journal article" date="2013" name="PLoS Pathog.">
        <title>Genomic analysis of the Kiwifruit pathogen Pseudomonas syringae pv. actinidiae provides insight into the origins of an emergent plant disease.</title>
        <authorList>
            <person name="McCann H.C."/>
            <person name="Rikkerink E.H."/>
            <person name="Bertels F."/>
            <person name="Fiers M."/>
            <person name="Lu A."/>
            <person name="Rees-George J."/>
            <person name="Andersen M.T."/>
            <person name="Gleave A.P."/>
            <person name="Haubold B."/>
            <person name="Wohlers M.W."/>
            <person name="Guttman D.S."/>
            <person name="Wang P.W."/>
            <person name="Straub C."/>
            <person name="Vanneste J.L."/>
            <person name="Rainey P.B."/>
            <person name="Templeton M.D."/>
        </authorList>
    </citation>
    <scope>NUCLEOTIDE SEQUENCE [LARGE SCALE GENOMIC DNA]</scope>
    <source>
        <strain evidence="10 11">ICMP 19096</strain>
    </source>
</reference>
<dbReference type="Gene3D" id="3.30.565.10">
    <property type="entry name" value="Histidine kinase-like ATPase, C-terminal domain"/>
    <property type="match status" value="1"/>
</dbReference>
<dbReference type="PRINTS" id="PR00344">
    <property type="entry name" value="BCTRLSENSOR"/>
</dbReference>
<evidence type="ECO:0000256" key="1">
    <source>
        <dbReference type="ARBA" id="ARBA00000085"/>
    </source>
</evidence>
<feature type="non-terminal residue" evidence="10">
    <location>
        <position position="1"/>
    </location>
</feature>
<dbReference type="PANTHER" id="PTHR43547:SF2">
    <property type="entry name" value="HYBRID SIGNAL TRANSDUCTION HISTIDINE KINASE C"/>
    <property type="match status" value="1"/>
</dbReference>
<dbReference type="EC" id="2.7.13.3" evidence="2"/>
<dbReference type="Pfam" id="PF00072">
    <property type="entry name" value="Response_reg"/>
    <property type="match status" value="1"/>
</dbReference>
<protein>
    <recommendedName>
        <fullName evidence="2">histidine kinase</fullName>
        <ecNumber evidence="2">2.7.13.3</ecNumber>
    </recommendedName>
</protein>
<keyword evidence="10" id="KW-0418">Kinase</keyword>
<evidence type="ECO:0000313" key="11">
    <source>
        <dbReference type="Proteomes" id="UP000018849"/>
    </source>
</evidence>
<evidence type="ECO:0000259" key="9">
    <source>
        <dbReference type="PROSITE" id="PS50110"/>
    </source>
</evidence>
<gene>
    <name evidence="10" type="ORF">A245_14110</name>
</gene>